<accession>X1KR95</accession>
<proteinExistence type="predicted"/>
<name>X1KR95_9ZZZZ</name>
<dbReference type="InterPro" id="IPR036366">
    <property type="entry name" value="PGBDSf"/>
</dbReference>
<dbReference type="SUPFAM" id="SSF47090">
    <property type="entry name" value="PGBD-like"/>
    <property type="match status" value="1"/>
</dbReference>
<dbReference type="InterPro" id="IPR002477">
    <property type="entry name" value="Peptidoglycan-bd-like"/>
</dbReference>
<comment type="caution">
    <text evidence="2">The sequence shown here is derived from an EMBL/GenBank/DDBJ whole genome shotgun (WGS) entry which is preliminary data.</text>
</comment>
<gene>
    <name evidence="2" type="ORF">S03H2_70321</name>
</gene>
<feature type="non-terminal residue" evidence="2">
    <location>
        <position position="124"/>
    </location>
</feature>
<evidence type="ECO:0000259" key="1">
    <source>
        <dbReference type="Pfam" id="PF01471"/>
    </source>
</evidence>
<dbReference type="AlphaFoldDB" id="X1KR95"/>
<dbReference type="Pfam" id="PF01471">
    <property type="entry name" value="PG_binding_1"/>
    <property type="match status" value="1"/>
</dbReference>
<reference evidence="2" key="1">
    <citation type="journal article" date="2014" name="Front. Microbiol.">
        <title>High frequency of phylogenetically diverse reductive dehalogenase-homologous genes in deep subseafloor sedimentary metagenomes.</title>
        <authorList>
            <person name="Kawai M."/>
            <person name="Futagami T."/>
            <person name="Toyoda A."/>
            <person name="Takaki Y."/>
            <person name="Nishi S."/>
            <person name="Hori S."/>
            <person name="Arai W."/>
            <person name="Tsubouchi T."/>
            <person name="Morono Y."/>
            <person name="Uchiyama I."/>
            <person name="Ito T."/>
            <person name="Fujiyama A."/>
            <person name="Inagaki F."/>
            <person name="Takami H."/>
        </authorList>
    </citation>
    <scope>NUCLEOTIDE SEQUENCE</scope>
    <source>
        <strain evidence="2">Expedition CK06-06</strain>
    </source>
</reference>
<sequence>VAIITAITCAVWMMGPGVAQALTAEELQTQIDTLLATIATLQAQIAGLEGGAAVTIEGVPADFTFETNLKLASTGNDVKYLQIVLNSASDTQLAASGVGSAGNETSYFGPLTKAAVIKFQEKYS</sequence>
<protein>
    <recommendedName>
        <fullName evidence="1">Peptidoglycan binding-like domain-containing protein</fullName>
    </recommendedName>
</protein>
<feature type="non-terminal residue" evidence="2">
    <location>
        <position position="1"/>
    </location>
</feature>
<dbReference type="EMBL" id="BARU01046698">
    <property type="protein sequence ID" value="GAH92679.1"/>
    <property type="molecule type" value="Genomic_DNA"/>
</dbReference>
<dbReference type="InterPro" id="IPR036365">
    <property type="entry name" value="PGBD-like_sf"/>
</dbReference>
<evidence type="ECO:0000313" key="2">
    <source>
        <dbReference type="EMBL" id="GAH92679.1"/>
    </source>
</evidence>
<feature type="domain" description="Peptidoglycan binding-like" evidence="1">
    <location>
        <begin position="74"/>
        <end position="123"/>
    </location>
</feature>
<organism evidence="2">
    <name type="scientific">marine sediment metagenome</name>
    <dbReference type="NCBI Taxonomy" id="412755"/>
    <lineage>
        <taxon>unclassified sequences</taxon>
        <taxon>metagenomes</taxon>
        <taxon>ecological metagenomes</taxon>
    </lineage>
</organism>
<dbReference type="Gene3D" id="1.10.101.10">
    <property type="entry name" value="PGBD-like superfamily/PGBD"/>
    <property type="match status" value="1"/>
</dbReference>